<evidence type="ECO:0000313" key="5">
    <source>
        <dbReference type="EMBL" id="VZH84605.1"/>
    </source>
</evidence>
<evidence type="ECO:0000256" key="3">
    <source>
        <dbReference type="ARBA" id="ARBA00023204"/>
    </source>
</evidence>
<dbReference type="AlphaFoldDB" id="A0A6I8MCS4"/>
<dbReference type="InterPro" id="IPR011708">
    <property type="entry name" value="DNA_pol3_alpha_NTPase_dom"/>
</dbReference>
<sequence>MRGSEDVTIYPPLADIVEGMGKNCRFLLNYSWCTDETQLEIFDPNTVVLEYCVTMRPERSRSSIRARRWSETSLSEQESLQQAAPCLHPMGSTWMRGGDELAGSVDKQLLDASVEVARDCAFVLGLVAPNLPRWPVLDEMAHLTGLGNARFDARYRGRSADVKNRARAQIDHELAVIKELGFPGYFLIVDDIVGFCYINNILCQGRGSAANSVVCFVLGITNIEPISTGLLFERFLSRDREGPR</sequence>
<evidence type="ECO:0000259" key="4">
    <source>
        <dbReference type="Pfam" id="PF07733"/>
    </source>
</evidence>
<reference evidence="5 6" key="1">
    <citation type="submission" date="2019-11" db="EMBL/GenBank/DDBJ databases">
        <authorList>
            <person name="Brisse S."/>
        </authorList>
    </citation>
    <scope>NUCLEOTIDE SEQUENCE [LARGE SCALE GENOMIC DNA]</scope>
    <source>
        <strain evidence="5">FRC0190</strain>
    </source>
</reference>
<accession>A0A6I8MCS4</accession>
<feature type="domain" description="Bacterial DNA polymerase III alpha subunit NTPase" evidence="4">
    <location>
        <begin position="148"/>
        <end position="241"/>
    </location>
</feature>
<dbReference type="Pfam" id="PF07733">
    <property type="entry name" value="DNA_pol3_alpha"/>
    <property type="match status" value="1"/>
</dbReference>
<dbReference type="GO" id="GO:0006281">
    <property type="term" value="P:DNA repair"/>
    <property type="evidence" value="ECO:0007669"/>
    <property type="project" value="UniProtKB-KW"/>
</dbReference>
<dbReference type="GO" id="GO:0006260">
    <property type="term" value="P:DNA replication"/>
    <property type="evidence" value="ECO:0007669"/>
    <property type="project" value="InterPro"/>
</dbReference>
<keyword evidence="2" id="KW-0227">DNA damage</keyword>
<dbReference type="KEGG" id="crf:FRC0190_00618"/>
<name>A0A6I8MCS4_9CORY</name>
<keyword evidence="1" id="KW-0963">Cytoplasm</keyword>
<dbReference type="EMBL" id="LR738855">
    <property type="protein sequence ID" value="VZH84605.1"/>
    <property type="molecule type" value="Genomic_DNA"/>
</dbReference>
<gene>
    <name evidence="5" type="ORF">FRC0190_00618</name>
</gene>
<evidence type="ECO:0000256" key="2">
    <source>
        <dbReference type="ARBA" id="ARBA00022763"/>
    </source>
</evidence>
<dbReference type="PANTHER" id="PTHR32294:SF4">
    <property type="entry name" value="ERROR-PRONE DNA POLYMERASE"/>
    <property type="match status" value="1"/>
</dbReference>
<evidence type="ECO:0000313" key="6">
    <source>
        <dbReference type="Proteomes" id="UP000423525"/>
    </source>
</evidence>
<dbReference type="Proteomes" id="UP000423525">
    <property type="component" value="Chromosome"/>
</dbReference>
<evidence type="ECO:0000256" key="1">
    <source>
        <dbReference type="ARBA" id="ARBA00022490"/>
    </source>
</evidence>
<protein>
    <submittedName>
        <fullName evidence="5">Error-prone DNA polymerase</fullName>
    </submittedName>
</protein>
<keyword evidence="3" id="KW-0234">DNA repair</keyword>
<dbReference type="GO" id="GO:0008408">
    <property type="term" value="F:3'-5' exonuclease activity"/>
    <property type="evidence" value="ECO:0007669"/>
    <property type="project" value="InterPro"/>
</dbReference>
<dbReference type="PANTHER" id="PTHR32294">
    <property type="entry name" value="DNA POLYMERASE III SUBUNIT ALPHA"/>
    <property type="match status" value="1"/>
</dbReference>
<organism evidence="5 6">
    <name type="scientific">Corynebacterium rouxii</name>
    <dbReference type="NCBI Taxonomy" id="2719119"/>
    <lineage>
        <taxon>Bacteria</taxon>
        <taxon>Bacillati</taxon>
        <taxon>Actinomycetota</taxon>
        <taxon>Actinomycetes</taxon>
        <taxon>Mycobacteriales</taxon>
        <taxon>Corynebacteriaceae</taxon>
        <taxon>Corynebacterium</taxon>
    </lineage>
</organism>
<dbReference type="InterPro" id="IPR004805">
    <property type="entry name" value="DnaE2/DnaE/PolC"/>
</dbReference>
<proteinExistence type="predicted"/>